<gene>
    <name evidence="1" type="ORF">HPB50_024387</name>
</gene>
<reference evidence="1" key="1">
    <citation type="submission" date="2020-05" db="EMBL/GenBank/DDBJ databases">
        <title>Large-scale comparative analyses of tick genomes elucidate their genetic diversity and vector capacities.</title>
        <authorList>
            <person name="Jia N."/>
            <person name="Wang J."/>
            <person name="Shi W."/>
            <person name="Du L."/>
            <person name="Sun Y."/>
            <person name="Zhan W."/>
            <person name="Jiang J."/>
            <person name="Wang Q."/>
            <person name="Zhang B."/>
            <person name="Ji P."/>
            <person name="Sakyi L.B."/>
            <person name="Cui X."/>
            <person name="Yuan T."/>
            <person name="Jiang B."/>
            <person name="Yang W."/>
            <person name="Lam T.T.-Y."/>
            <person name="Chang Q."/>
            <person name="Ding S."/>
            <person name="Wang X."/>
            <person name="Zhu J."/>
            <person name="Ruan X."/>
            <person name="Zhao L."/>
            <person name="Wei J."/>
            <person name="Que T."/>
            <person name="Du C."/>
            <person name="Cheng J."/>
            <person name="Dai P."/>
            <person name="Han X."/>
            <person name="Huang E."/>
            <person name="Gao Y."/>
            <person name="Liu J."/>
            <person name="Shao H."/>
            <person name="Ye R."/>
            <person name="Li L."/>
            <person name="Wei W."/>
            <person name="Wang X."/>
            <person name="Wang C."/>
            <person name="Yang T."/>
            <person name="Huo Q."/>
            <person name="Li W."/>
            <person name="Guo W."/>
            <person name="Chen H."/>
            <person name="Zhou L."/>
            <person name="Ni X."/>
            <person name="Tian J."/>
            <person name="Zhou Y."/>
            <person name="Sheng Y."/>
            <person name="Liu T."/>
            <person name="Pan Y."/>
            <person name="Xia L."/>
            <person name="Li J."/>
            <person name="Zhao F."/>
            <person name="Cao W."/>
        </authorList>
    </citation>
    <scope>NUCLEOTIDE SEQUENCE</scope>
    <source>
        <strain evidence="1">Hyas-2018</strain>
    </source>
</reference>
<sequence>MHGRGRVARPPNQRLGADPTQQDAAANAVALHSGSARKLGPMWKRKPLPRLHAEDFVIILKAQLTVVLNDRTIPACVRCGTVGHRTDICPSPEGHKCGLCGLTVPTADGVKAQHERISSCAVCAHAYANSRDCTGKFRQLKVSGPKAKRPKPPPIRLPNQIRSHPTSGANGGALRGTYKTDPKTPSRPAPSVTSAHRKKTAWRLHRPAARTPATSRPPR</sequence>
<evidence type="ECO:0000313" key="2">
    <source>
        <dbReference type="Proteomes" id="UP000821845"/>
    </source>
</evidence>
<organism evidence="1 2">
    <name type="scientific">Hyalomma asiaticum</name>
    <name type="common">Tick</name>
    <dbReference type="NCBI Taxonomy" id="266040"/>
    <lineage>
        <taxon>Eukaryota</taxon>
        <taxon>Metazoa</taxon>
        <taxon>Ecdysozoa</taxon>
        <taxon>Arthropoda</taxon>
        <taxon>Chelicerata</taxon>
        <taxon>Arachnida</taxon>
        <taxon>Acari</taxon>
        <taxon>Parasitiformes</taxon>
        <taxon>Ixodida</taxon>
        <taxon>Ixodoidea</taxon>
        <taxon>Ixodidae</taxon>
        <taxon>Hyalomminae</taxon>
        <taxon>Hyalomma</taxon>
    </lineage>
</organism>
<dbReference type="EMBL" id="CM023485">
    <property type="protein sequence ID" value="KAH6931419.1"/>
    <property type="molecule type" value="Genomic_DNA"/>
</dbReference>
<keyword evidence="2" id="KW-1185">Reference proteome</keyword>
<dbReference type="Proteomes" id="UP000821845">
    <property type="component" value="Chromosome 5"/>
</dbReference>
<evidence type="ECO:0000313" key="1">
    <source>
        <dbReference type="EMBL" id="KAH6931419.1"/>
    </source>
</evidence>
<protein>
    <submittedName>
        <fullName evidence="1">Uncharacterized protein</fullName>
    </submittedName>
</protein>
<name>A0ACB7SFE2_HYAAI</name>
<accession>A0ACB7SFE2</accession>
<proteinExistence type="predicted"/>
<comment type="caution">
    <text evidence="1">The sequence shown here is derived from an EMBL/GenBank/DDBJ whole genome shotgun (WGS) entry which is preliminary data.</text>
</comment>